<feature type="domain" description="C3H1-type" evidence="5">
    <location>
        <begin position="765"/>
        <end position="792"/>
    </location>
</feature>
<dbReference type="PROSITE" id="PS50918">
    <property type="entry name" value="WWE"/>
    <property type="match status" value="1"/>
</dbReference>
<protein>
    <submittedName>
        <fullName evidence="9">Uncharacterized protein</fullName>
    </submittedName>
</protein>
<dbReference type="Pfam" id="PF13402">
    <property type="entry name" value="Peptidase_M60"/>
    <property type="match status" value="1"/>
</dbReference>
<comment type="caution">
    <text evidence="9">The sequence shown here is derived from an EMBL/GenBank/DDBJ whole genome shotgun (WGS) entry which is preliminary data.</text>
</comment>
<dbReference type="FunFam" id="3.40.390.80:FF:000001">
    <property type="entry name" value="TRPM8 channel-associated factor 1"/>
    <property type="match status" value="1"/>
</dbReference>
<evidence type="ECO:0000256" key="2">
    <source>
        <dbReference type="PROSITE-ProRule" id="PRU00723"/>
    </source>
</evidence>
<feature type="domain" description="PARP catalytic" evidence="7">
    <location>
        <begin position="999"/>
        <end position="1199"/>
    </location>
</feature>
<dbReference type="GO" id="GO:0090314">
    <property type="term" value="P:positive regulation of protein targeting to membrane"/>
    <property type="evidence" value="ECO:0007669"/>
    <property type="project" value="TreeGrafter"/>
</dbReference>
<evidence type="ECO:0000256" key="1">
    <source>
        <dbReference type="ARBA" id="ARBA00024347"/>
    </source>
</evidence>
<keyword evidence="2" id="KW-0479">Metal-binding</keyword>
<evidence type="ECO:0000313" key="9">
    <source>
        <dbReference type="EMBL" id="KAH1187225.1"/>
    </source>
</evidence>
<evidence type="ECO:0000256" key="4">
    <source>
        <dbReference type="SAM" id="SignalP"/>
    </source>
</evidence>
<dbReference type="PROSITE" id="PS51723">
    <property type="entry name" value="PEPTIDASE_M60"/>
    <property type="match status" value="1"/>
</dbReference>
<dbReference type="GO" id="GO:0005886">
    <property type="term" value="C:plasma membrane"/>
    <property type="evidence" value="ECO:0007669"/>
    <property type="project" value="TreeGrafter"/>
</dbReference>
<accession>A0A9D3XXY4</accession>
<dbReference type="GO" id="GO:0003950">
    <property type="term" value="F:NAD+ poly-ADP-ribosyltransferase activity"/>
    <property type="evidence" value="ECO:0007669"/>
    <property type="project" value="InterPro"/>
</dbReference>
<feature type="compositionally biased region" description="Polar residues" evidence="3">
    <location>
        <begin position="712"/>
        <end position="726"/>
    </location>
</feature>
<organism evidence="9 10">
    <name type="scientific">Mauremys mutica</name>
    <name type="common">yellowpond turtle</name>
    <dbReference type="NCBI Taxonomy" id="74926"/>
    <lineage>
        <taxon>Eukaryota</taxon>
        <taxon>Metazoa</taxon>
        <taxon>Chordata</taxon>
        <taxon>Craniata</taxon>
        <taxon>Vertebrata</taxon>
        <taxon>Euteleostomi</taxon>
        <taxon>Archelosauria</taxon>
        <taxon>Testudinata</taxon>
        <taxon>Testudines</taxon>
        <taxon>Cryptodira</taxon>
        <taxon>Durocryptodira</taxon>
        <taxon>Testudinoidea</taxon>
        <taxon>Geoemydidae</taxon>
        <taxon>Geoemydinae</taxon>
        <taxon>Mauremys</taxon>
    </lineage>
</organism>
<keyword evidence="2" id="KW-0862">Zinc</keyword>
<dbReference type="SUPFAM" id="SSF56399">
    <property type="entry name" value="ADP-ribosylation"/>
    <property type="match status" value="1"/>
</dbReference>
<dbReference type="InterPro" id="IPR051244">
    <property type="entry name" value="TCAF"/>
</dbReference>
<comment type="similarity">
    <text evidence="1">Belongs to the ARTD/PARP family.</text>
</comment>
<evidence type="ECO:0000313" key="10">
    <source>
        <dbReference type="Proteomes" id="UP000827986"/>
    </source>
</evidence>
<dbReference type="PROSITE" id="PS50103">
    <property type="entry name" value="ZF_C3H1"/>
    <property type="match status" value="1"/>
</dbReference>
<feature type="domain" description="Peptidase M60" evidence="8">
    <location>
        <begin position="366"/>
        <end position="665"/>
    </location>
</feature>
<dbReference type="InterPro" id="IPR000571">
    <property type="entry name" value="Znf_CCCH"/>
</dbReference>
<feature type="region of interest" description="Disordered" evidence="3">
    <location>
        <begin position="704"/>
        <end position="751"/>
    </location>
</feature>
<evidence type="ECO:0000259" key="5">
    <source>
        <dbReference type="PROSITE" id="PS50103"/>
    </source>
</evidence>
<evidence type="ECO:0000259" key="7">
    <source>
        <dbReference type="PROSITE" id="PS51059"/>
    </source>
</evidence>
<gene>
    <name evidence="9" type="ORF">KIL84_019974</name>
</gene>
<sequence length="1199" mass="134618">MSYWWMELGSGILLEIFFLVSCCSQETLHSRCWHGANLSQDAELLLKGLSELDIVTGGVPSPLLVHGVLAFPLGLDSSHRCFLAAARYGRGRVVVASHEGQLCAPKLAGFLLNAVHWLDAGRQGLVGIAAHLKGLCSLLSQEGQKYRVSALTSDMSVYCCPSHSDQEAEKIQAFVAEGGGLLIGGQAWYWASQNQGQAAVARYPGNKILNRFGISILGMNLKADKYPALLPEELPRHYHFRQALSLFQRQVDKEEALRAPLADWLHRLGQDCSAFLRIPAEDCPAYSSLHRILLKVLRRGGIPQVSKKNPIKSNSKEAALLCLATELSQTMTDCAVLVQKPTDAVCKLPSSSPVTLEIDGTNTGGTAWMSTGLYLPDGNTAVIMFPCMATSAGLQVQIGCHSDDLTAAKELKRAPMVVRKCQVSCQKQSVSCLWGGLIYIVVPGGSQLGKVPITVEGAVQVPYFRLGETCKCQWQASIRHYPAPWAELATENIILTVPADSIRHIENPEPLLTLWDQIMMAIAELAAAPVKFPRPERIVTDVQISAGWMHAGYPIMGHLDSVKEMVNVEHMRATGLWGPIHELGHNQQRAGWEFPPHTTEATCNLWSVYVHEKVLGIPRDRAHQALQPQCRKQRVTGYLEKGAQLKDWSMWTALETYLQLQEGFGWEPFILLFSDYQKMSNIPKDNPSKMNLWAEKFSRQELDSFHEERSDSPQTSASSATESTIPNSPPQKRRCMAKGESSQSPEEASKYLSGDNGIRFHIHPRDEIKICDCFLLGGCTQGDSCPLHHTRYPYHWQIRWRDSKAWQSVSESAQRHLEKLYCDTGKEQIKFVDKGGAVGSIFLHSMKLVCFAGPYDKVRRLSNTSDPKENPRFPTEWAAYWKSNGNWMKYEEVRKGERQSNLRRLLAACEQDKDSYTFERQGHFFIVDLKRRVQRNRDKGYVRLVQRRPSYRPLLSMVPYLMTLPRRPQGTVPSTSDVLGENPKDGYCGSYPAAWVPKPPDGQAFLKMEVLPTEVAYHRVCALFHQSLSEEKTLVLGIYRIRNDDLWEKYTRQKAIMSHACSLQEKQQLEKHLFYGSAADFLEPICQKNFDPSFSRLHAPIYGRGCYFSKSAIYSHRHGQASKAGLRYMFLAKVLVGKTAVGHKLFRHPLPVVPGGQLYNSWVNSKSNTQVYVISDHCQCYPYFLISYKMLSDPVAVDG</sequence>
<keyword evidence="10" id="KW-1185">Reference proteome</keyword>
<dbReference type="EMBL" id="JAHDVG010000463">
    <property type="protein sequence ID" value="KAH1187225.1"/>
    <property type="molecule type" value="Genomic_DNA"/>
</dbReference>
<dbReference type="InterPro" id="IPR042279">
    <property type="entry name" value="Pep_M60_3"/>
</dbReference>
<proteinExistence type="inferred from homology"/>
<dbReference type="Gene3D" id="3.30.720.50">
    <property type="match status" value="1"/>
</dbReference>
<evidence type="ECO:0000256" key="3">
    <source>
        <dbReference type="SAM" id="MobiDB-lite"/>
    </source>
</evidence>
<feature type="zinc finger region" description="C3H1-type" evidence="2">
    <location>
        <begin position="765"/>
        <end position="792"/>
    </location>
</feature>
<dbReference type="GO" id="GO:0008270">
    <property type="term" value="F:zinc ion binding"/>
    <property type="evidence" value="ECO:0007669"/>
    <property type="project" value="UniProtKB-KW"/>
</dbReference>
<dbReference type="PANTHER" id="PTHR15730">
    <property type="entry name" value="EXPERIMENTAL AUTOIMMUNE PROSTATITIS ANTIGEN 2-RELATED"/>
    <property type="match status" value="1"/>
</dbReference>
<dbReference type="Pfam" id="PF00644">
    <property type="entry name" value="PARP"/>
    <property type="match status" value="1"/>
</dbReference>
<evidence type="ECO:0000259" key="8">
    <source>
        <dbReference type="PROSITE" id="PS51723"/>
    </source>
</evidence>
<dbReference type="GO" id="GO:0044325">
    <property type="term" value="F:transmembrane transporter binding"/>
    <property type="evidence" value="ECO:0007669"/>
    <property type="project" value="TreeGrafter"/>
</dbReference>
<dbReference type="InterPro" id="IPR037197">
    <property type="entry name" value="WWE_dom_sf"/>
</dbReference>
<dbReference type="InterPro" id="IPR035423">
    <property type="entry name" value="M60-like_N"/>
</dbReference>
<reference evidence="9" key="1">
    <citation type="submission" date="2021-09" db="EMBL/GenBank/DDBJ databases">
        <title>The genome of Mauremys mutica provides insights into the evolution of semi-aquatic lifestyle.</title>
        <authorList>
            <person name="Gong S."/>
            <person name="Gao Y."/>
        </authorList>
    </citation>
    <scope>NUCLEOTIDE SEQUENCE</scope>
    <source>
        <strain evidence="9">MM-2020</strain>
        <tissue evidence="9">Muscle</tissue>
    </source>
</reference>
<dbReference type="SUPFAM" id="SSF117839">
    <property type="entry name" value="WWE domain"/>
    <property type="match status" value="1"/>
</dbReference>
<feature type="chain" id="PRO_5039724870" evidence="4">
    <location>
        <begin position="23"/>
        <end position="1199"/>
    </location>
</feature>
<dbReference type="InterPro" id="IPR012317">
    <property type="entry name" value="Poly(ADP-ribose)pol_cat_dom"/>
</dbReference>
<dbReference type="Pfam" id="PF17291">
    <property type="entry name" value="M60-like_N"/>
    <property type="match status" value="1"/>
</dbReference>
<keyword evidence="4" id="KW-0732">Signal</keyword>
<dbReference type="InterPro" id="IPR004170">
    <property type="entry name" value="WWE_dom"/>
</dbReference>
<dbReference type="Proteomes" id="UP000827986">
    <property type="component" value="Unassembled WGS sequence"/>
</dbReference>
<dbReference type="PANTHER" id="PTHR15730:SF5">
    <property type="entry name" value="SI:CH211-210B2.2-RELATED"/>
    <property type="match status" value="1"/>
</dbReference>
<dbReference type="SMART" id="SM01276">
    <property type="entry name" value="M60-like"/>
    <property type="match status" value="1"/>
</dbReference>
<feature type="signal peptide" evidence="4">
    <location>
        <begin position="1"/>
        <end position="22"/>
    </location>
</feature>
<dbReference type="Gene3D" id="3.90.228.10">
    <property type="match status" value="1"/>
</dbReference>
<dbReference type="Gene3D" id="1.10.390.30">
    <property type="entry name" value="Peptidase M60, enhancin-like domain 3"/>
    <property type="match status" value="1"/>
</dbReference>
<dbReference type="InterPro" id="IPR031161">
    <property type="entry name" value="Peptidase_M60_dom"/>
</dbReference>
<name>A0A9D3XXY4_9SAUR</name>
<evidence type="ECO:0000259" key="6">
    <source>
        <dbReference type="PROSITE" id="PS50918"/>
    </source>
</evidence>
<feature type="domain" description="WWE" evidence="6">
    <location>
        <begin position="863"/>
        <end position="947"/>
    </location>
</feature>
<dbReference type="Gene3D" id="3.40.390.80">
    <property type="entry name" value="Peptidase M60, enhancin-like domain 2"/>
    <property type="match status" value="1"/>
</dbReference>
<keyword evidence="2" id="KW-0863">Zinc-finger</keyword>
<dbReference type="AlphaFoldDB" id="A0A9D3XXY4"/>
<dbReference type="PROSITE" id="PS51059">
    <property type="entry name" value="PARP_CATALYTIC"/>
    <property type="match status" value="1"/>
</dbReference>